<gene>
    <name evidence="4" type="ORF">BTBSAS_30164</name>
    <name evidence="3" type="ORF">CNY62_12750</name>
</gene>
<evidence type="ECO:0000256" key="1">
    <source>
        <dbReference type="SAM" id="Phobius"/>
    </source>
</evidence>
<keyword evidence="1" id="KW-0812">Transmembrane</keyword>
<feature type="transmembrane region" description="Helical" evidence="1">
    <location>
        <begin position="12"/>
        <end position="31"/>
    </location>
</feature>
<proteinExistence type="predicted"/>
<reference evidence="4" key="2">
    <citation type="submission" date="2018-04" db="EMBL/GenBank/DDBJ databases">
        <authorList>
            <person name="Go L.Y."/>
            <person name="Mitchell J.A."/>
        </authorList>
    </citation>
    <scope>NUCLEOTIDE SEQUENCE</scope>
    <source>
        <strain evidence="4">BSAS1 3</strain>
    </source>
</reference>
<dbReference type="PROSITE" id="PS51782">
    <property type="entry name" value="LYSM"/>
    <property type="match status" value="1"/>
</dbReference>
<dbReference type="CDD" id="cd00118">
    <property type="entry name" value="LysM"/>
    <property type="match status" value="1"/>
</dbReference>
<dbReference type="PROSITE" id="PS51257">
    <property type="entry name" value="PROKAR_LIPOPROTEIN"/>
    <property type="match status" value="1"/>
</dbReference>
<reference evidence="3 5" key="1">
    <citation type="submission" date="2017-09" db="EMBL/GenBank/DDBJ databases">
        <title>Complete Genome Sequences of Two Strains of the Meat Spoilage Bacterium Brochothrix thermosphacta Isolated from Ground Chicken.</title>
        <authorList>
            <person name="Paoli G.C."/>
            <person name="Wijey C."/>
            <person name="Chen C.-Y."/>
            <person name="Nguyen L."/>
            <person name="Yan X."/>
            <person name="Irwin P.L."/>
        </authorList>
    </citation>
    <scope>NUCLEOTIDE SEQUENCE [LARGE SCALE GENOMIC DNA]</scope>
    <source>
        <strain evidence="3 5">BI</strain>
    </source>
</reference>
<dbReference type="InterPro" id="IPR018392">
    <property type="entry name" value="LysM"/>
</dbReference>
<dbReference type="Pfam" id="PF01476">
    <property type="entry name" value="LysM"/>
    <property type="match status" value="1"/>
</dbReference>
<sequence>MKTLISRIWTNFSFVIIFTLISACFFLIVGFKTAGIDESKYEQYTIVESDNLWTIAENYASSTKEVQSMVQWMSENNDLINENKLEAGTKIYIPVKKQQSADEIMYANND</sequence>
<dbReference type="Gene3D" id="3.10.350.10">
    <property type="entry name" value="LysM domain"/>
    <property type="match status" value="1"/>
</dbReference>
<name>A0A1D2L5K1_BROTH</name>
<reference evidence="6" key="3">
    <citation type="submission" date="2018-04" db="EMBL/GenBank/DDBJ databases">
        <authorList>
            <person name="Illikoud N."/>
        </authorList>
    </citation>
    <scope>NUCLEOTIDE SEQUENCE [LARGE SCALE GENOMIC DNA]</scope>
</reference>
<evidence type="ECO:0000313" key="6">
    <source>
        <dbReference type="Proteomes" id="UP000270190"/>
    </source>
</evidence>
<evidence type="ECO:0000259" key="2">
    <source>
        <dbReference type="PROSITE" id="PS51782"/>
    </source>
</evidence>
<dbReference type="KEGG" id="bths:CNY62_12750"/>
<dbReference type="EMBL" id="OUNC01000023">
    <property type="protein sequence ID" value="SPP28846.1"/>
    <property type="molecule type" value="Genomic_DNA"/>
</dbReference>
<dbReference type="OrthoDB" id="2679564at2"/>
<keyword evidence="5" id="KW-1185">Reference proteome</keyword>
<evidence type="ECO:0000313" key="3">
    <source>
        <dbReference type="EMBL" id="ATF27169.1"/>
    </source>
</evidence>
<dbReference type="SUPFAM" id="SSF54106">
    <property type="entry name" value="LysM domain"/>
    <property type="match status" value="1"/>
</dbReference>
<dbReference type="AlphaFoldDB" id="A0A1D2L5K1"/>
<accession>A0A1D2L5K1</accession>
<evidence type="ECO:0000313" key="4">
    <source>
        <dbReference type="EMBL" id="SPP28846.1"/>
    </source>
</evidence>
<dbReference type="Proteomes" id="UP000270190">
    <property type="component" value="Unassembled WGS sequence"/>
</dbReference>
<dbReference type="GeneID" id="66536056"/>
<dbReference type="Proteomes" id="UP000243591">
    <property type="component" value="Chromosome"/>
</dbReference>
<dbReference type="InterPro" id="IPR036779">
    <property type="entry name" value="LysM_dom_sf"/>
</dbReference>
<keyword evidence="1" id="KW-1133">Transmembrane helix</keyword>
<dbReference type="EMBL" id="CP023483">
    <property type="protein sequence ID" value="ATF27169.1"/>
    <property type="molecule type" value="Genomic_DNA"/>
</dbReference>
<evidence type="ECO:0000313" key="5">
    <source>
        <dbReference type="Proteomes" id="UP000243591"/>
    </source>
</evidence>
<feature type="domain" description="LysM" evidence="2">
    <location>
        <begin position="42"/>
        <end position="93"/>
    </location>
</feature>
<keyword evidence="1" id="KW-0472">Membrane</keyword>
<protein>
    <recommendedName>
        <fullName evidence="2">LysM domain-containing protein</fullName>
    </recommendedName>
</protein>
<dbReference type="RefSeq" id="WP_069120058.1">
    <property type="nucleotide sequence ID" value="NZ_CBCPHX010000001.1"/>
</dbReference>
<organism evidence="3 5">
    <name type="scientific">Brochothrix thermosphacta</name>
    <name type="common">Microbacterium thermosphactum</name>
    <dbReference type="NCBI Taxonomy" id="2756"/>
    <lineage>
        <taxon>Bacteria</taxon>
        <taxon>Bacillati</taxon>
        <taxon>Bacillota</taxon>
        <taxon>Bacilli</taxon>
        <taxon>Bacillales</taxon>
        <taxon>Listeriaceae</taxon>
        <taxon>Brochothrix</taxon>
    </lineage>
</organism>